<proteinExistence type="predicted"/>
<evidence type="ECO:0000256" key="3">
    <source>
        <dbReference type="SAM" id="SignalP"/>
    </source>
</evidence>
<reference evidence="6 7" key="1">
    <citation type="submission" date="2015-03" db="EMBL/GenBank/DDBJ databases">
        <authorList>
            <person name="Hassan Y.I."/>
            <person name="Lepp D."/>
            <person name="Li X.-Z."/>
            <person name="Zhou T."/>
        </authorList>
    </citation>
    <scope>NUCLEOTIDE SEQUENCE [LARGE SCALE GENOMIC DNA]</scope>
    <source>
        <strain evidence="6 7">BD-c194</strain>
    </source>
</reference>
<keyword evidence="1 3" id="KW-0732">Signal</keyword>
<keyword evidence="2" id="KW-0175">Coiled coil</keyword>
<accession>A0A0F5FVL4</accession>
<dbReference type="PANTHER" id="PTHR33619:SF3">
    <property type="entry name" value="POLYSACCHARIDE EXPORT PROTEIN GFCE-RELATED"/>
    <property type="match status" value="1"/>
</dbReference>
<feature type="coiled-coil region" evidence="2">
    <location>
        <begin position="244"/>
        <end position="278"/>
    </location>
</feature>
<dbReference type="AlphaFoldDB" id="A0A0F5FVL4"/>
<dbReference type="RefSeq" id="WP_046107421.1">
    <property type="nucleotide sequence ID" value="NZ_JZEX01000055.1"/>
</dbReference>
<evidence type="ECO:0000256" key="1">
    <source>
        <dbReference type="ARBA" id="ARBA00022729"/>
    </source>
</evidence>
<evidence type="ECO:0008006" key="8">
    <source>
        <dbReference type="Google" id="ProtNLM"/>
    </source>
</evidence>
<keyword evidence="7" id="KW-1185">Reference proteome</keyword>
<feature type="chain" id="PRO_5002486958" description="Sugar ABC transporter substrate-binding protein" evidence="3">
    <location>
        <begin position="32"/>
        <end position="414"/>
    </location>
</feature>
<comment type="caution">
    <text evidence="6">The sequence shown here is derived from an EMBL/GenBank/DDBJ whole genome shotgun (WGS) entry which is preliminary data.</text>
</comment>
<feature type="domain" description="AprE-like long alpha-helical hairpin" evidence="5">
    <location>
        <begin position="174"/>
        <end position="356"/>
    </location>
</feature>
<sequence>MAKARRAGFAGLSVLLAGPIAACLMAFPASAQQSEPYRLNVSDKLVVRVVEWKASEALFEEWTALGGEYLVGPTGTTAFPFIGETESAGKTPSELADAVAKGLQESLGLITAPTVSVQIAQFGPIYVTGDVQSPGEYQYSPGLNVIKALSLAGGERRATDSTGRAEREVLTSSGQYDVLREQYLRLLVRRARLDAELAGASEIAVPDEIAQSEDAQALVAAEQAILEANSRQLNSQTGALQDQVALLDRELETFTQKRTTLERQLGLAEEQLANVRNLADEGLSLVSRVSSLESNVADFQGRLLDIDTAVLQARQDIGEADRERARLADVRVSELTAERQEVDGQIAELGFKLATQEGLVREAVAYSGIAAASGGQAVATYTYTIVRGGEEIPADTTSEVKAGDVVIARLQVSQ</sequence>
<dbReference type="Proteomes" id="UP000033632">
    <property type="component" value="Unassembled WGS sequence"/>
</dbReference>
<dbReference type="InterPro" id="IPR003715">
    <property type="entry name" value="Poly_export_N"/>
</dbReference>
<dbReference type="InterPro" id="IPR058781">
    <property type="entry name" value="HH_AprE-like"/>
</dbReference>
<dbReference type="Gene3D" id="1.10.287.1490">
    <property type="match status" value="1"/>
</dbReference>
<name>A0A0F5FVL4_9HYPH</name>
<evidence type="ECO:0000313" key="6">
    <source>
        <dbReference type="EMBL" id="KKB12926.1"/>
    </source>
</evidence>
<dbReference type="GO" id="GO:0015159">
    <property type="term" value="F:polysaccharide transmembrane transporter activity"/>
    <property type="evidence" value="ECO:0007669"/>
    <property type="project" value="InterPro"/>
</dbReference>
<evidence type="ECO:0000259" key="4">
    <source>
        <dbReference type="Pfam" id="PF02563"/>
    </source>
</evidence>
<dbReference type="PANTHER" id="PTHR33619">
    <property type="entry name" value="POLYSACCHARIDE EXPORT PROTEIN GFCE-RELATED"/>
    <property type="match status" value="1"/>
</dbReference>
<dbReference type="Gene3D" id="3.30.1950.10">
    <property type="entry name" value="wza like domain"/>
    <property type="match status" value="1"/>
</dbReference>
<dbReference type="InterPro" id="IPR049712">
    <property type="entry name" value="Poly_export"/>
</dbReference>
<evidence type="ECO:0000259" key="5">
    <source>
        <dbReference type="Pfam" id="PF25994"/>
    </source>
</evidence>
<dbReference type="Pfam" id="PF25994">
    <property type="entry name" value="HH_AprE"/>
    <property type="match status" value="1"/>
</dbReference>
<dbReference type="EMBL" id="JZEX01000055">
    <property type="protein sequence ID" value="KKB12926.1"/>
    <property type="molecule type" value="Genomic_DNA"/>
</dbReference>
<protein>
    <recommendedName>
        <fullName evidence="8">Sugar ABC transporter substrate-binding protein</fullName>
    </recommendedName>
</protein>
<evidence type="ECO:0000256" key="2">
    <source>
        <dbReference type="SAM" id="Coils"/>
    </source>
</evidence>
<dbReference type="OrthoDB" id="9798876at2"/>
<dbReference type="STRING" id="443610.VE25_04570"/>
<feature type="domain" description="Polysaccharide export protein N-terminal" evidence="4">
    <location>
        <begin position="32"/>
        <end position="119"/>
    </location>
</feature>
<organism evidence="6 7">
    <name type="scientific">Devosia geojensis</name>
    <dbReference type="NCBI Taxonomy" id="443610"/>
    <lineage>
        <taxon>Bacteria</taxon>
        <taxon>Pseudomonadati</taxon>
        <taxon>Pseudomonadota</taxon>
        <taxon>Alphaproteobacteria</taxon>
        <taxon>Hyphomicrobiales</taxon>
        <taxon>Devosiaceae</taxon>
        <taxon>Devosia</taxon>
    </lineage>
</organism>
<dbReference type="PATRIC" id="fig|443610.3.peg.3403"/>
<gene>
    <name evidence="6" type="ORF">VE25_04570</name>
</gene>
<dbReference type="Pfam" id="PF02563">
    <property type="entry name" value="Poly_export"/>
    <property type="match status" value="1"/>
</dbReference>
<evidence type="ECO:0000313" key="7">
    <source>
        <dbReference type="Proteomes" id="UP000033632"/>
    </source>
</evidence>
<feature type="signal peptide" evidence="3">
    <location>
        <begin position="1"/>
        <end position="31"/>
    </location>
</feature>